<dbReference type="InterPro" id="IPR036397">
    <property type="entry name" value="RNaseH_sf"/>
</dbReference>
<evidence type="ECO:0000259" key="2">
    <source>
        <dbReference type="Pfam" id="PF13482"/>
    </source>
</evidence>
<feature type="region of interest" description="Disordered" evidence="1">
    <location>
        <begin position="30"/>
        <end position="58"/>
    </location>
</feature>
<comment type="caution">
    <text evidence="3">The sequence shown here is derived from an EMBL/GenBank/DDBJ whole genome shotgun (WGS) entry which is preliminary data.</text>
</comment>
<dbReference type="GO" id="GO:0003676">
    <property type="term" value="F:nucleic acid binding"/>
    <property type="evidence" value="ECO:0007669"/>
    <property type="project" value="InterPro"/>
</dbReference>
<dbReference type="EMBL" id="PIUK01000218">
    <property type="protein sequence ID" value="MBY6277665.1"/>
    <property type="molecule type" value="Genomic_DNA"/>
</dbReference>
<reference evidence="3" key="1">
    <citation type="submission" date="2017-11" db="EMBL/GenBank/DDBJ databases">
        <title>Three new genomes from thermophilic consortium.</title>
        <authorList>
            <person name="Quaggio R."/>
            <person name="Amgarten D."/>
            <person name="Setubal J.C."/>
        </authorList>
    </citation>
    <scope>NUCLEOTIDE SEQUENCE</scope>
    <source>
        <strain evidence="3">ZCTH01-B2</strain>
    </source>
</reference>
<accession>A0A953I4W4</accession>
<dbReference type="InterPro" id="IPR012337">
    <property type="entry name" value="RNaseH-like_sf"/>
</dbReference>
<dbReference type="Pfam" id="PF13482">
    <property type="entry name" value="RNase_H_2"/>
    <property type="match status" value="1"/>
</dbReference>
<dbReference type="PANTHER" id="PTHR38462">
    <property type="entry name" value="EXONUCLEASE-LIKE PROTEIN"/>
    <property type="match status" value="1"/>
</dbReference>
<dbReference type="InterPro" id="IPR011990">
    <property type="entry name" value="TPR-like_helical_dom_sf"/>
</dbReference>
<gene>
    <name evidence="3" type="ORF">CWE10_15940</name>
</gene>
<protein>
    <recommendedName>
        <fullName evidence="2">YprB ribonuclease H-like domain-containing protein</fullName>
    </recommendedName>
</protein>
<evidence type="ECO:0000256" key="1">
    <source>
        <dbReference type="SAM" id="MobiDB-lite"/>
    </source>
</evidence>
<dbReference type="AlphaFoldDB" id="A0A953I4W4"/>
<dbReference type="PANTHER" id="PTHR38462:SF1">
    <property type="entry name" value="YPRB RIBONUCLEASE H-LIKE DOMAIN-CONTAINING PROTEIN"/>
    <property type="match status" value="1"/>
</dbReference>
<dbReference type="Gene3D" id="3.30.420.10">
    <property type="entry name" value="Ribonuclease H-like superfamily/Ribonuclease H"/>
    <property type="match status" value="1"/>
</dbReference>
<evidence type="ECO:0000313" key="3">
    <source>
        <dbReference type="EMBL" id="MBY6277665.1"/>
    </source>
</evidence>
<dbReference type="Proteomes" id="UP000732377">
    <property type="component" value="Unassembled WGS sequence"/>
</dbReference>
<sequence length="447" mass="49012">MITREECGVNVRERLRLLKAAGAARAAAERAASPAAPASQANSGDPTRAPAGAPSALQPASLCPGLEGHLVATEAGPAFRLERRYPLDFRRGPLPLGWPLQLPATVWPLVGRVPPAFDPRRAAFVDTETTGLAGGTGTYAFLVGVGFYQGDEFVVRQYFLRDFPEEEAMLAAIAADLAPCTCLVSFNGKSFDWPLLETRFRLARRRPPLGGLPHLDLLHPARRLWSARLDGCTLQDLERAILGVVRTGDVPGSRIPALYFDYLRSGDASALVQVVEHNRLDILSLASLAGWMGQMAADPLGPTPDGELLCGDDLYHLGRLFEARGQLAEALTCYEAARQRGIAAVSETALLRRLSFAYKRARAHPQAVAIWEQMIASGGLTLFPYIELAKYHEHVTRRYDLAESLTVRALEVVDRRRSLGGAGAQREYQEVQHRLRRLRRKRTGHSS</sequence>
<feature type="domain" description="YprB ribonuclease H-like" evidence="2">
    <location>
        <begin position="123"/>
        <end position="292"/>
    </location>
</feature>
<evidence type="ECO:0000313" key="4">
    <source>
        <dbReference type="Proteomes" id="UP000732377"/>
    </source>
</evidence>
<dbReference type="InterPro" id="IPR038720">
    <property type="entry name" value="YprB_RNase_H-like_dom"/>
</dbReference>
<proteinExistence type="predicted"/>
<organism evidence="3 4">
    <name type="scientific">Symbiobacterium thermophilum</name>
    <dbReference type="NCBI Taxonomy" id="2734"/>
    <lineage>
        <taxon>Bacteria</taxon>
        <taxon>Bacillati</taxon>
        <taxon>Bacillota</taxon>
        <taxon>Clostridia</taxon>
        <taxon>Eubacteriales</taxon>
        <taxon>Symbiobacteriaceae</taxon>
        <taxon>Symbiobacterium</taxon>
    </lineage>
</organism>
<dbReference type="SUPFAM" id="SSF48452">
    <property type="entry name" value="TPR-like"/>
    <property type="match status" value="1"/>
</dbReference>
<dbReference type="SUPFAM" id="SSF53098">
    <property type="entry name" value="Ribonuclease H-like"/>
    <property type="match status" value="1"/>
</dbReference>
<dbReference type="Gene3D" id="1.25.40.10">
    <property type="entry name" value="Tetratricopeptide repeat domain"/>
    <property type="match status" value="1"/>
</dbReference>
<name>A0A953I4W4_SYMTR</name>
<feature type="compositionally biased region" description="Low complexity" evidence="1">
    <location>
        <begin position="30"/>
        <end position="41"/>
    </location>
</feature>